<evidence type="ECO:0000256" key="3">
    <source>
        <dbReference type="ARBA" id="ARBA00022450"/>
    </source>
</evidence>
<dbReference type="RefSeq" id="WP_051766816.1">
    <property type="nucleotide sequence ID" value="NZ_CP034550.1"/>
</dbReference>
<keyword evidence="6" id="KW-0677">Repeat</keyword>
<dbReference type="GO" id="GO:0004315">
    <property type="term" value="F:3-oxoacyl-[acyl-carrier-protein] synthase activity"/>
    <property type="evidence" value="ECO:0007669"/>
    <property type="project" value="InterPro"/>
</dbReference>
<dbReference type="EMBL" id="CP034550">
    <property type="protein sequence ID" value="QFZ20341.1"/>
    <property type="molecule type" value="Genomic_DNA"/>
</dbReference>
<dbReference type="InterPro" id="IPR020806">
    <property type="entry name" value="PKS_PP-bd"/>
</dbReference>
<dbReference type="FunFam" id="1.10.1200.10:FF:000007">
    <property type="entry name" value="Probable polyketide synthase pks17"/>
    <property type="match status" value="2"/>
</dbReference>
<dbReference type="Pfam" id="PF21089">
    <property type="entry name" value="PKS_DH_N"/>
    <property type="match status" value="1"/>
</dbReference>
<keyword evidence="9" id="KW-0012">Acyltransferase</keyword>
<evidence type="ECO:0000256" key="4">
    <source>
        <dbReference type="ARBA" id="ARBA00022553"/>
    </source>
</evidence>
<evidence type="ECO:0000256" key="8">
    <source>
        <dbReference type="ARBA" id="ARBA00023268"/>
    </source>
</evidence>
<dbReference type="Gene3D" id="3.40.50.720">
    <property type="entry name" value="NAD(P)-binding Rossmann-like Domain"/>
    <property type="match status" value="2"/>
</dbReference>
<evidence type="ECO:0000256" key="9">
    <source>
        <dbReference type="ARBA" id="ARBA00023315"/>
    </source>
</evidence>
<dbReference type="InterPro" id="IPR036291">
    <property type="entry name" value="NAD(P)-bd_dom_sf"/>
</dbReference>
<dbReference type="SUPFAM" id="SSF55048">
    <property type="entry name" value="Probable ACP-binding domain of malonyl-CoA ACP transacylase"/>
    <property type="match status" value="2"/>
</dbReference>
<dbReference type="InterPro" id="IPR042104">
    <property type="entry name" value="PKS_dehydratase_sf"/>
</dbReference>
<keyword evidence="4" id="KW-0597">Phosphoprotein</keyword>
<dbReference type="Gene3D" id="3.30.70.3290">
    <property type="match status" value="2"/>
</dbReference>
<dbReference type="InterPro" id="IPR016039">
    <property type="entry name" value="Thiolase-like"/>
</dbReference>
<dbReference type="InterPro" id="IPR014031">
    <property type="entry name" value="Ketoacyl_synth_C"/>
</dbReference>
<dbReference type="GO" id="GO:0006633">
    <property type="term" value="P:fatty acid biosynthetic process"/>
    <property type="evidence" value="ECO:0007669"/>
    <property type="project" value="InterPro"/>
</dbReference>
<dbReference type="Pfam" id="PF08659">
    <property type="entry name" value="KR"/>
    <property type="match status" value="2"/>
</dbReference>
<evidence type="ECO:0000259" key="13">
    <source>
        <dbReference type="PROSITE" id="PS52004"/>
    </source>
</evidence>
<dbReference type="InterPro" id="IPR050091">
    <property type="entry name" value="PKS_NRPS_Biosynth_Enz"/>
</dbReference>
<dbReference type="Pfam" id="PF08990">
    <property type="entry name" value="Docking"/>
    <property type="match status" value="1"/>
</dbReference>
<evidence type="ECO:0000259" key="12">
    <source>
        <dbReference type="PROSITE" id="PS50075"/>
    </source>
</evidence>
<dbReference type="Pfam" id="PF14765">
    <property type="entry name" value="PS-DH"/>
    <property type="match status" value="1"/>
</dbReference>
<name>A0A5Q0H2D0_SACSY</name>
<feature type="domain" description="Ketosynthase family 3 (KS3)" evidence="13">
    <location>
        <begin position="33"/>
        <end position="456"/>
    </location>
</feature>
<dbReference type="InterPro" id="IPR018201">
    <property type="entry name" value="Ketoacyl_synth_AS"/>
</dbReference>
<dbReference type="SUPFAM" id="SSF101173">
    <property type="entry name" value="Docking domain B of the erythromycin polyketide synthase (DEBS)"/>
    <property type="match status" value="1"/>
</dbReference>
<dbReference type="SMART" id="SM00822">
    <property type="entry name" value="PKS_KR"/>
    <property type="match status" value="1"/>
</dbReference>
<dbReference type="SUPFAM" id="SSF47336">
    <property type="entry name" value="ACP-like"/>
    <property type="match status" value="2"/>
</dbReference>
<dbReference type="Pfam" id="PF00698">
    <property type="entry name" value="Acyl_transf_1"/>
    <property type="match status" value="2"/>
</dbReference>
<evidence type="ECO:0000256" key="11">
    <source>
        <dbReference type="SAM" id="MobiDB-lite"/>
    </source>
</evidence>
<dbReference type="GO" id="GO:0004312">
    <property type="term" value="F:fatty acid synthase activity"/>
    <property type="evidence" value="ECO:0007669"/>
    <property type="project" value="TreeGrafter"/>
</dbReference>
<feature type="region of interest" description="Disordered" evidence="11">
    <location>
        <begin position="959"/>
        <end position="978"/>
    </location>
</feature>
<dbReference type="InterPro" id="IPR020807">
    <property type="entry name" value="PKS_DH"/>
</dbReference>
<dbReference type="SMART" id="SM01294">
    <property type="entry name" value="PKS_PP_betabranch"/>
    <property type="match status" value="2"/>
</dbReference>
<keyword evidence="7" id="KW-0045">Antibiotic biosynthesis</keyword>
<keyword evidence="3" id="KW-0596">Phosphopantetheine</keyword>
<dbReference type="Gene3D" id="3.40.47.10">
    <property type="match status" value="2"/>
</dbReference>
<dbReference type="Pfam" id="PF16197">
    <property type="entry name" value="KAsynt_C_assoc"/>
    <property type="match status" value="2"/>
</dbReference>
<organism evidence="15 16">
    <name type="scientific">Saccharothrix syringae</name>
    <name type="common">Nocardiopsis syringae</name>
    <dbReference type="NCBI Taxonomy" id="103733"/>
    <lineage>
        <taxon>Bacteria</taxon>
        <taxon>Bacillati</taxon>
        <taxon>Actinomycetota</taxon>
        <taxon>Actinomycetes</taxon>
        <taxon>Pseudonocardiales</taxon>
        <taxon>Pseudonocardiaceae</taxon>
        <taxon>Saccharothrix</taxon>
    </lineage>
</organism>
<dbReference type="InterPro" id="IPR049552">
    <property type="entry name" value="PKS_DH_N"/>
</dbReference>
<dbReference type="PROSITE" id="PS52019">
    <property type="entry name" value="PKS_MFAS_DH"/>
    <property type="match status" value="1"/>
</dbReference>
<dbReference type="Pfam" id="PF00550">
    <property type="entry name" value="PP-binding"/>
    <property type="match status" value="2"/>
</dbReference>
<dbReference type="PROSITE" id="PS52004">
    <property type="entry name" value="KS3_2"/>
    <property type="match status" value="2"/>
</dbReference>
<evidence type="ECO:0000256" key="2">
    <source>
        <dbReference type="ARBA" id="ARBA00004792"/>
    </source>
</evidence>
<dbReference type="InterPro" id="IPR016036">
    <property type="entry name" value="Malonyl_transacylase_ACP-bd"/>
</dbReference>
<dbReference type="InterPro" id="IPR001227">
    <property type="entry name" value="Ac_transferase_dom_sf"/>
</dbReference>
<dbReference type="InterPro" id="IPR013968">
    <property type="entry name" value="PKS_KR"/>
</dbReference>
<keyword evidence="8" id="KW-0511">Multifunctional enzyme</keyword>
<dbReference type="InterPro" id="IPR036736">
    <property type="entry name" value="ACP-like_sf"/>
</dbReference>
<dbReference type="PROSITE" id="PS00012">
    <property type="entry name" value="PHOSPHOPANTETHEINE"/>
    <property type="match status" value="2"/>
</dbReference>
<dbReference type="PROSITE" id="PS50075">
    <property type="entry name" value="CARRIER"/>
    <property type="match status" value="2"/>
</dbReference>
<dbReference type="SMART" id="SM00826">
    <property type="entry name" value="PKS_DH"/>
    <property type="match status" value="2"/>
</dbReference>
<feature type="region of interest" description="N-terminal hotdog fold" evidence="10">
    <location>
        <begin position="872"/>
        <end position="978"/>
    </location>
</feature>
<dbReference type="OrthoDB" id="9778690at2"/>
<dbReference type="Gene3D" id="3.10.129.110">
    <property type="entry name" value="Polyketide synthase dehydratase"/>
    <property type="match status" value="2"/>
</dbReference>
<comment type="cofactor">
    <cofactor evidence="1">
        <name>pantetheine 4'-phosphate</name>
        <dbReference type="ChEBI" id="CHEBI:47942"/>
    </cofactor>
</comment>
<feature type="domain" description="Carrier" evidence="12">
    <location>
        <begin position="1486"/>
        <end position="1561"/>
    </location>
</feature>
<dbReference type="InterPro" id="IPR006162">
    <property type="entry name" value="Ppantetheine_attach_site"/>
</dbReference>
<evidence type="ECO:0000259" key="14">
    <source>
        <dbReference type="PROSITE" id="PS52019"/>
    </source>
</evidence>
<keyword evidence="5" id="KW-0808">Transferase</keyword>
<dbReference type="PANTHER" id="PTHR43775">
    <property type="entry name" value="FATTY ACID SYNTHASE"/>
    <property type="match status" value="1"/>
</dbReference>
<dbReference type="Pfam" id="PF02801">
    <property type="entry name" value="Ketoacyl-synt_C"/>
    <property type="match status" value="2"/>
</dbReference>
<dbReference type="PANTHER" id="PTHR43775:SF51">
    <property type="entry name" value="INACTIVE PHENOLPHTHIOCEROL SYNTHESIS POLYKETIDE SYNTHASE TYPE I PKS1-RELATED"/>
    <property type="match status" value="1"/>
</dbReference>
<evidence type="ECO:0000256" key="5">
    <source>
        <dbReference type="ARBA" id="ARBA00022679"/>
    </source>
</evidence>
<dbReference type="InterPro" id="IPR014043">
    <property type="entry name" value="Acyl_transferase_dom"/>
</dbReference>
<dbReference type="SUPFAM" id="SSF53901">
    <property type="entry name" value="Thiolase-like"/>
    <property type="match status" value="2"/>
</dbReference>
<feature type="domain" description="Ketosynthase family 3 (KS3)" evidence="13">
    <location>
        <begin position="1575"/>
        <end position="1996"/>
    </location>
</feature>
<dbReference type="FunFam" id="3.40.47.10:FF:000019">
    <property type="entry name" value="Polyketide synthase type I"/>
    <property type="match status" value="2"/>
</dbReference>
<dbReference type="InterPro" id="IPR020841">
    <property type="entry name" value="PKS_Beta-ketoAc_synthase_dom"/>
</dbReference>
<feature type="domain" description="Carrier" evidence="12">
    <location>
        <begin position="2846"/>
        <end position="2921"/>
    </location>
</feature>
<dbReference type="Gene3D" id="3.40.366.10">
    <property type="entry name" value="Malonyl-Coenzyme A Acyl Carrier Protein, domain 2"/>
    <property type="match status" value="2"/>
</dbReference>
<reference evidence="16" key="1">
    <citation type="journal article" date="2021" name="Curr. Microbiol.">
        <title>Complete genome of nocamycin-producing strain Saccharothrix syringae NRRL B-16468 reveals the biosynthetic potential for secondary metabolites.</title>
        <authorList>
            <person name="Mo X."/>
            <person name="Yang S."/>
        </authorList>
    </citation>
    <scope>NUCLEOTIDE SEQUENCE [LARGE SCALE GENOMIC DNA]</scope>
    <source>
        <strain evidence="16">ATCC 51364 / DSM 43886 / JCM 6844 / KCTC 9398 / NBRC 14523 / NRRL B-16468 / INA 2240</strain>
    </source>
</reference>
<dbReference type="SMART" id="SM00825">
    <property type="entry name" value="PKS_KS"/>
    <property type="match status" value="2"/>
</dbReference>
<accession>A0A5Q0H2D0</accession>
<dbReference type="InterPro" id="IPR014030">
    <property type="entry name" value="Ketoacyl_synth_N"/>
</dbReference>
<evidence type="ECO:0000256" key="1">
    <source>
        <dbReference type="ARBA" id="ARBA00001957"/>
    </source>
</evidence>
<dbReference type="CDD" id="cd08956">
    <property type="entry name" value="KR_3_FAS_SDR_x"/>
    <property type="match status" value="1"/>
</dbReference>
<evidence type="ECO:0000256" key="10">
    <source>
        <dbReference type="PROSITE-ProRule" id="PRU01363"/>
    </source>
</evidence>
<dbReference type="SMART" id="SM00827">
    <property type="entry name" value="PKS_AT"/>
    <property type="match status" value="2"/>
</dbReference>
<dbReference type="CDD" id="cd00833">
    <property type="entry name" value="PKS"/>
    <property type="match status" value="2"/>
</dbReference>
<evidence type="ECO:0000256" key="7">
    <source>
        <dbReference type="ARBA" id="ARBA00023194"/>
    </source>
</evidence>
<dbReference type="InterPro" id="IPR049900">
    <property type="entry name" value="PKS_mFAS_DH"/>
</dbReference>
<dbReference type="InterPro" id="IPR057326">
    <property type="entry name" value="KR_dom"/>
</dbReference>
<dbReference type="InterPro" id="IPR016035">
    <property type="entry name" value="Acyl_Trfase/lysoPLipase"/>
</dbReference>
<dbReference type="InterPro" id="IPR009081">
    <property type="entry name" value="PP-bd_ACP"/>
</dbReference>
<dbReference type="SUPFAM" id="SSF51735">
    <property type="entry name" value="NAD(P)-binding Rossmann-fold domains"/>
    <property type="match status" value="3"/>
</dbReference>
<evidence type="ECO:0000256" key="6">
    <source>
        <dbReference type="ARBA" id="ARBA00022737"/>
    </source>
</evidence>
<dbReference type="SUPFAM" id="SSF52151">
    <property type="entry name" value="FabD/lysophospholipase-like"/>
    <property type="match status" value="2"/>
</dbReference>
<dbReference type="SMART" id="SM00823">
    <property type="entry name" value="PKS_PP"/>
    <property type="match status" value="2"/>
</dbReference>
<dbReference type="InterPro" id="IPR049551">
    <property type="entry name" value="PKS_DH_C"/>
</dbReference>
<dbReference type="Proteomes" id="UP000325787">
    <property type="component" value="Chromosome"/>
</dbReference>
<keyword evidence="16" id="KW-1185">Reference proteome</keyword>
<dbReference type="PROSITE" id="PS00606">
    <property type="entry name" value="KS3_1"/>
    <property type="match status" value="2"/>
</dbReference>
<dbReference type="InterPro" id="IPR032821">
    <property type="entry name" value="PKS_assoc"/>
</dbReference>
<feature type="compositionally biased region" description="Low complexity" evidence="11">
    <location>
        <begin position="967"/>
        <end position="978"/>
    </location>
</feature>
<feature type="active site" description="Proton acceptor; for dehydratase activity" evidence="10">
    <location>
        <position position="903"/>
    </location>
</feature>
<comment type="pathway">
    <text evidence="2">Antibiotic biosynthesis.</text>
</comment>
<dbReference type="InterPro" id="IPR036299">
    <property type="entry name" value="Polyketide_synth_docking_sf"/>
</dbReference>
<sequence length="3003" mass="315624">MADEDKLRDYLKRAIADARDARRRLKEVEDKEQEPIAIVGMACRYPGGVRTPEDLWRLVAEGRDAVTGFPANRGWPADLHDPDPDKVGKSTTGHGGFLHDADLFDAEFFGLSPREALAVDPQQRLLLETTWEAVERAGVDPETLRGSRTGVFVGVMYNDYGSRPNLPAEGVEGYLFSGSAGSIASGRLAYAFGFEGPTLTVDTACSSSLVALHLAANALRRGECELAVTGGATVMSTPTAFVEFSRLRGLAADGRCKSFSDDADGTGWAEGVGVLLLERLSDARRNGHPVLALVRGTAVNSDGASNGLTAPNGPAQERVIRQALASARLSTSDVDLVEAHGTGTTLGDPIEARAVLATYGQDRDRPVWLGSLKSNIGHSQAAAGVGGIIKVVQAMRHGVAPRTLHAERPSRHVDWTSGAVELLTEAREWPRADRPRRAAVSSFGFGGTNAHVVVEEAEPEEVPAGTATGPVPVVLSGKSPEAVAELARSLEGVELTPDVAYTLATRTPMPYRSGSVDPADLPPAVPARPGKVAFAFTGQGSQRVGMGLELARAQPVFAKALDEVLAHFDVPVREAISSGEGLDGTGLAQPALFAVEVALFRLLESWGVRPDFLVGHSIGELAAAHVAGVLSLADAAKLVQARGRLMQALPEGGAMVAVRAAEDELDLPEGVAVAAVNGPRSIVLSGVEEAVLRAAEGLRGKRLAVSHAFHSPLMEPMLDEFRAVARTLAFHAPQVPVASTVSPDADWTDPEYWVEQVRATVRFHDAMTALVERGVRTVVELGPDAVLSGLTAAAFDDVTPVPLLRADRPEPVAAAAALAALHTCGVDPDWAAVFPGARKVPVPTYAFQRKRYWLRPAPGGDVSAAGLRAAGHPLLGAAVDLPDGSTVLTGTLSLSAHPWLADHRVNGAVVVPGTALAEVAGRALAELTITAPLVVPEDGAVTVRVVRAEDAVEIYSRRDDEEWTRHATGAPAADPGPTEDLLAWPPEGAEEVDFSYDGVERHGYGYGPRFRGLRRVWRRGEELFAEVALSEEPEVTGFAVHPALFDAALHPLLPGVVDHDRPAALPFSWHGVRFHGTAGTALRVRITPTGPESVALLLADSAGTPVVSVDELVLRPASASGTGDRLLFTPAWRTADAAVDAVVAVEAGEGTVPERTHRAVHHVLGVLRDWLARDGGRLGIEVGDDLAHAAVHGLVRSAAAEHPDRFAVVRGGQVVEQRLVPAPRPQGQAPNWDTVLVTGAGGALGSALARHLVDRHGARKLVLVSRSGRAPEVPGDVEVVTAACDVADRDALAALLAEHPVTAVVHTAGVLRDGTLGSLTPEQVDAVLRPKVDAAWNLHELVGDVDAFVLYSSIAGVLGTAGQANYAAGNTFLDALAEHRRALGLKATSLAWGLWETGSAMSDGLSEVDRKRIGRLGLKPLGTQEALAAFDAALAGDEPVLAVTGLDRAALREDPHPALRELAPRKARARQAGDRFAALSEGDRLRALTELVRTQVAAVLGHADPAGVEADRAFTALGFDSLTAVELRNRLAAATGQKLPTTLVFDHPTPAALARFLAGSVAPEKVERKAVTPVDEPIAIVGMACRYPGGVRTPEDLWQLVVEGRDAVSGFPTNRGWDLDALYDPDPERAGTSYTREGGFLHDADLFDPEFFGMSPREALATDPQQRLLLETAWEAIERAGIDPSGLRGSRTGVFAGLMYHDYGSGGALPPELEGYLAGGTAGSVASGRLAYALGLEGPAITVDTACSSSLVALHLAAQALRNGECDLALAGGATIMSTPTPFVEFSRQRGLSPDGRCKPFAAAADGTGWAEGVGLLLVERLSDAVRHGHPVLAVVRGTAVNQDGASNGLTAPSGPAQQRVIRAALDAAGLGPADVDVVEAHGTGTTLGDPIEAEALHAVYGVERPRPLALGSLKSNIGHTQAAAGVGGIIKVVQAMRHGVMPRTLHVDRPSPHVEWSGAIELLTEAREWPADRPRRAAVSSFGISGTNAHVVLEQAPEAAAEPAAVQGPVPVVVSARTPAALAEQVERLAGADVPLADLAHTLGTGRALLEHRAVVAATDPADLRAARVLPKATDGRVAFVFTGQGSQRVRMGLELAERFPVFAEALDEVCALLPAHVREAVASGEGLDETGTAQPALFAVEVALVRLLESWGVRPDFLAGHSIGEIAAAHAAGVLSLADAAKLVEARGRLMQALPRGGAMVAVQAAEDEVVLPGGVAVAAVNGPRSIVLSGVEDAVLRAAEGLRAKRLAVSHAFHSPLMEPMLEEFREVVRGLEFHEPTTPVVSSVSADGDWTDPEYWVRHVRETVRFADAARRLVEAGVTTFVEVGPDAVLSGLLGAVLPEGSAALPALRRDRPEAATAVELFATLHARGVAVDWSAFPGRRAVLPTYPFQRERYWLTTRARAGAGHPVLDPAVPVAGTGEVLFTGRTDRRLTAAGLAGLAWHAGREVGHPVLDLDVDSLPEDAEVRVQVKVGAPEDGRRPVTVHSWRDGWVEHARGTLAAGPAVDARVDLDLVARDDLDPVLWRGLRATAPGTAVRFDGEAFRDEAGAEVARVDEVSFRALGTALYEVRWQPVELPAADGPEPEVLRVEAGPDPVTTAHTATRRVLAELRRRAAGTGRLVVLTPDPADPGIAAVWGLVRAAQAEAPDRIVLVGGEPARLAPVVASGEPQVLLRDGGAFAPRLVRAEPRRVEPADLVVHRVEPPAAAVLGALTDEALDEVLREVVDAAWKLHEAEPERTLAFASTVDGLGVTGQAHYAAGAAFLEALARLRREAGQPGAFVVLPAEADDDALGAAVRAGLPAVVAAPVSALPASPLLRDLVRPAPAATLAERLAGVAEGDRHRVAAEVVREQVAAVLGHGDPRRVDLERPFGDLGFDSLTSVDLRNRLAAATGVRLEATLVFDHPTPAALTEVLLARVAPAERPVPPALAELDRLEAVLAGIGHDDDHRDEITVRLRTILSRWNSAADSPAGDRARPDFASATTSELFDFIDNQLGRVAR</sequence>
<dbReference type="Pfam" id="PF00109">
    <property type="entry name" value="ketoacyl-synt"/>
    <property type="match status" value="2"/>
</dbReference>
<protein>
    <submittedName>
        <fullName evidence="15">Type I polyketide synthase</fullName>
    </submittedName>
</protein>
<dbReference type="InterPro" id="IPR015083">
    <property type="entry name" value="NorB/c/GfsB-D-like_docking"/>
</dbReference>
<evidence type="ECO:0000313" key="16">
    <source>
        <dbReference type="Proteomes" id="UP000325787"/>
    </source>
</evidence>
<dbReference type="Gene3D" id="1.10.1200.10">
    <property type="entry name" value="ACP-like"/>
    <property type="match status" value="2"/>
</dbReference>
<feature type="active site" description="Proton donor; for dehydratase activity" evidence="10">
    <location>
        <position position="1046"/>
    </location>
</feature>
<dbReference type="GO" id="GO:0033068">
    <property type="term" value="P:macrolide biosynthetic process"/>
    <property type="evidence" value="ECO:0007669"/>
    <property type="project" value="UniProtKB-ARBA"/>
</dbReference>
<feature type="region of interest" description="C-terminal hotdog fold" evidence="10">
    <location>
        <begin position="989"/>
        <end position="1123"/>
    </location>
</feature>
<dbReference type="GO" id="GO:0031177">
    <property type="term" value="F:phosphopantetheine binding"/>
    <property type="evidence" value="ECO:0007669"/>
    <property type="project" value="InterPro"/>
</dbReference>
<proteinExistence type="predicted"/>
<feature type="domain" description="PKS/mFAS DH" evidence="14">
    <location>
        <begin position="872"/>
        <end position="1123"/>
    </location>
</feature>
<gene>
    <name evidence="15" type="ORF">EKG83_25570</name>
</gene>
<evidence type="ECO:0000313" key="15">
    <source>
        <dbReference type="EMBL" id="QFZ20341.1"/>
    </source>
</evidence>
<dbReference type="KEGG" id="ssyi:EKG83_25570"/>